<gene>
    <name evidence="1" type="ORF">ACFOND_12965</name>
</gene>
<reference evidence="2" key="1">
    <citation type="journal article" date="2019" name="Int. J. Syst. Evol. Microbiol.">
        <title>The Global Catalogue of Microorganisms (GCM) 10K type strain sequencing project: providing services to taxonomists for standard genome sequencing and annotation.</title>
        <authorList>
            <consortium name="The Broad Institute Genomics Platform"/>
            <consortium name="The Broad Institute Genome Sequencing Center for Infectious Disease"/>
            <person name="Wu L."/>
            <person name="Ma J."/>
        </authorList>
    </citation>
    <scope>NUCLEOTIDE SEQUENCE [LARGE SCALE GENOMIC DNA]</scope>
    <source>
        <strain evidence="2">CECT 8288</strain>
    </source>
</reference>
<proteinExistence type="predicted"/>
<evidence type="ECO:0000313" key="1">
    <source>
        <dbReference type="EMBL" id="MFC3702551.1"/>
    </source>
</evidence>
<evidence type="ECO:0000313" key="2">
    <source>
        <dbReference type="Proteomes" id="UP001595710"/>
    </source>
</evidence>
<dbReference type="RefSeq" id="WP_216001622.1">
    <property type="nucleotide sequence ID" value="NZ_JAUFQI010000001.1"/>
</dbReference>
<evidence type="ECO:0008006" key="3">
    <source>
        <dbReference type="Google" id="ProtNLM"/>
    </source>
</evidence>
<comment type="caution">
    <text evidence="1">The sequence shown here is derived from an EMBL/GenBank/DDBJ whole genome shotgun (WGS) entry which is preliminary data.</text>
</comment>
<organism evidence="1 2">
    <name type="scientific">Reinekea marina</name>
    <dbReference type="NCBI Taxonomy" id="1310421"/>
    <lineage>
        <taxon>Bacteria</taxon>
        <taxon>Pseudomonadati</taxon>
        <taxon>Pseudomonadota</taxon>
        <taxon>Gammaproteobacteria</taxon>
        <taxon>Oceanospirillales</taxon>
        <taxon>Saccharospirillaceae</taxon>
        <taxon>Reinekea</taxon>
    </lineage>
</organism>
<sequence>MTTQLAQSHYHGALTQKIAPKRTVRFFDYCSPIVSQCHFLIDAIRQVKNARLWVTLIDPPFLPKKGYLTMLGLGHFSIRVVRLKGMSTVEKQHCLEQCVLNGKSSLVAIWSTSKTEIPAILNDDGLETPLCQTLVFENQTSRHEQLEMEF</sequence>
<dbReference type="EMBL" id="JBHRYN010000013">
    <property type="protein sequence ID" value="MFC3702551.1"/>
    <property type="molecule type" value="Genomic_DNA"/>
</dbReference>
<keyword evidence="2" id="KW-1185">Reference proteome</keyword>
<protein>
    <recommendedName>
        <fullName evidence="3">Cell division inhibitor SulA</fullName>
    </recommendedName>
</protein>
<accession>A0ABV7WTB6</accession>
<dbReference type="Proteomes" id="UP001595710">
    <property type="component" value="Unassembled WGS sequence"/>
</dbReference>
<name>A0ABV7WTB6_9GAMM</name>